<evidence type="ECO:0000256" key="5">
    <source>
        <dbReference type="ARBA" id="ARBA00023163"/>
    </source>
</evidence>
<dbReference type="InterPro" id="IPR036388">
    <property type="entry name" value="WH-like_DNA-bd_sf"/>
</dbReference>
<keyword evidence="5" id="KW-0804">Transcription</keyword>
<dbReference type="SUPFAM" id="SSF46785">
    <property type="entry name" value="Winged helix' DNA-binding domain"/>
    <property type="match status" value="1"/>
</dbReference>
<dbReference type="Proteomes" id="UP000234752">
    <property type="component" value="Chromosome eg_1"/>
</dbReference>
<dbReference type="Pfam" id="PF03466">
    <property type="entry name" value="LysR_substrate"/>
    <property type="match status" value="1"/>
</dbReference>
<evidence type="ECO:0000259" key="6">
    <source>
        <dbReference type="PROSITE" id="PS50931"/>
    </source>
</evidence>
<dbReference type="KEGG" id="ncb:C0V82_09365"/>
<protein>
    <submittedName>
        <fullName evidence="7">LysR family transcriptional regulator</fullName>
    </submittedName>
</protein>
<evidence type="ECO:0000256" key="1">
    <source>
        <dbReference type="ARBA" id="ARBA00009437"/>
    </source>
</evidence>
<dbReference type="PROSITE" id="PS50931">
    <property type="entry name" value="HTH_LYSR"/>
    <property type="match status" value="1"/>
</dbReference>
<dbReference type="Gene3D" id="1.10.10.10">
    <property type="entry name" value="Winged helix-like DNA-binding domain superfamily/Winged helix DNA-binding domain"/>
    <property type="match status" value="1"/>
</dbReference>
<accession>A0A2K9NBA6</accession>
<dbReference type="FunFam" id="1.10.10.10:FF:000001">
    <property type="entry name" value="LysR family transcriptional regulator"/>
    <property type="match status" value="1"/>
</dbReference>
<dbReference type="PANTHER" id="PTHR30346">
    <property type="entry name" value="TRANSCRIPTIONAL DUAL REGULATOR HCAR-RELATED"/>
    <property type="match status" value="1"/>
</dbReference>
<dbReference type="PANTHER" id="PTHR30346:SF26">
    <property type="entry name" value="HYDROGEN PEROXIDE-INDUCIBLE GENES ACTIVATOR"/>
    <property type="match status" value="1"/>
</dbReference>
<dbReference type="OrthoDB" id="9775392at2"/>
<dbReference type="Gene3D" id="3.40.190.10">
    <property type="entry name" value="Periplasmic binding protein-like II"/>
    <property type="match status" value="2"/>
</dbReference>
<dbReference type="RefSeq" id="WP_102112109.1">
    <property type="nucleotide sequence ID" value="NZ_BMGN01000002.1"/>
</dbReference>
<dbReference type="GO" id="GO:0032993">
    <property type="term" value="C:protein-DNA complex"/>
    <property type="evidence" value="ECO:0007669"/>
    <property type="project" value="TreeGrafter"/>
</dbReference>
<dbReference type="GO" id="GO:0003700">
    <property type="term" value="F:DNA-binding transcription factor activity"/>
    <property type="evidence" value="ECO:0007669"/>
    <property type="project" value="InterPro"/>
</dbReference>
<dbReference type="EMBL" id="CP025611">
    <property type="protein sequence ID" value="AUN30420.1"/>
    <property type="molecule type" value="Genomic_DNA"/>
</dbReference>
<keyword evidence="8" id="KW-1185">Reference proteome</keyword>
<dbReference type="InterPro" id="IPR005119">
    <property type="entry name" value="LysR_subst-bd"/>
</dbReference>
<dbReference type="GO" id="GO:0003677">
    <property type="term" value="F:DNA binding"/>
    <property type="evidence" value="ECO:0007669"/>
    <property type="project" value="UniProtKB-KW"/>
</dbReference>
<dbReference type="PRINTS" id="PR00039">
    <property type="entry name" value="HTHLYSR"/>
</dbReference>
<gene>
    <name evidence="7" type="ORF">C0V82_09365</name>
</gene>
<keyword evidence="2" id="KW-0805">Transcription regulation</keyword>
<sequence length="306" mass="32967">MNPANITLRQLRYLVALADTLHFGRAASACHVSQPSLSAQIQQLEEMLGAALVERTKHRVLLTPAGEDAVERARVILGQVDDLSQAVRASGRPLSGALRLGVIPTSGPYLLPRVLPDLRAAYPDLKLYLREDLTERLLDRLRAGDLDMALLALPVTEPGVELLPLYTEPFLVAMPRGHRLDNAETVEEGELKDETLLLLEDGHCFRDQALDVCALSGAAAGDGFAATSLATLVEMVAGGLGLTLLPALAAPSLASNDQIGLRRFADPAPTRTMALVWRRGSPRSGDIRRLADLIIKHLPDGAQPVR</sequence>
<dbReference type="AlphaFoldDB" id="A0A2K9NBA6"/>
<proteinExistence type="inferred from homology"/>
<keyword evidence="4" id="KW-0010">Activator</keyword>
<evidence type="ECO:0000313" key="8">
    <source>
        <dbReference type="Proteomes" id="UP000234752"/>
    </source>
</evidence>
<dbReference type="Pfam" id="PF00126">
    <property type="entry name" value="HTH_1"/>
    <property type="match status" value="1"/>
</dbReference>
<evidence type="ECO:0000313" key="7">
    <source>
        <dbReference type="EMBL" id="AUN30420.1"/>
    </source>
</evidence>
<dbReference type="CDD" id="cd08411">
    <property type="entry name" value="PBP2_OxyR"/>
    <property type="match status" value="1"/>
</dbReference>
<evidence type="ECO:0000256" key="3">
    <source>
        <dbReference type="ARBA" id="ARBA00023125"/>
    </source>
</evidence>
<feature type="domain" description="HTH lysR-type" evidence="6">
    <location>
        <begin position="6"/>
        <end position="63"/>
    </location>
</feature>
<dbReference type="InterPro" id="IPR000847">
    <property type="entry name" value="LysR_HTH_N"/>
</dbReference>
<reference evidence="7 8" key="1">
    <citation type="submission" date="2017-12" db="EMBL/GenBank/DDBJ databases">
        <title>Genomes of bacteria within cyanobacterial aggregates.</title>
        <authorList>
            <person name="Cai H."/>
        </authorList>
    </citation>
    <scope>NUCLEOTIDE SEQUENCE [LARGE SCALE GENOMIC DNA]</scope>
    <source>
        <strain evidence="7 8">TH16</strain>
    </source>
</reference>
<organism evidence="7 8">
    <name type="scientific">Niveispirillum cyanobacteriorum</name>
    <dbReference type="NCBI Taxonomy" id="1612173"/>
    <lineage>
        <taxon>Bacteria</taxon>
        <taxon>Pseudomonadati</taxon>
        <taxon>Pseudomonadota</taxon>
        <taxon>Alphaproteobacteria</taxon>
        <taxon>Rhodospirillales</taxon>
        <taxon>Azospirillaceae</taxon>
        <taxon>Niveispirillum</taxon>
    </lineage>
</organism>
<evidence type="ECO:0000256" key="4">
    <source>
        <dbReference type="ARBA" id="ARBA00023159"/>
    </source>
</evidence>
<name>A0A2K9NBA6_9PROT</name>
<keyword evidence="3" id="KW-0238">DNA-binding</keyword>
<comment type="similarity">
    <text evidence="1">Belongs to the LysR transcriptional regulatory family.</text>
</comment>
<dbReference type="SUPFAM" id="SSF53850">
    <property type="entry name" value="Periplasmic binding protein-like II"/>
    <property type="match status" value="1"/>
</dbReference>
<dbReference type="InterPro" id="IPR036390">
    <property type="entry name" value="WH_DNA-bd_sf"/>
</dbReference>
<evidence type="ECO:0000256" key="2">
    <source>
        <dbReference type="ARBA" id="ARBA00023015"/>
    </source>
</evidence>